<evidence type="ECO:0000313" key="2">
    <source>
        <dbReference type="EMBL" id="MEQ2237091.1"/>
    </source>
</evidence>
<gene>
    <name evidence="2" type="ORF">ILYODFUR_019432</name>
</gene>
<sequence length="110" mass="11936">FNYNTDGYDGDGAEDGKSQDSSETLPFIDESPTMSPQLCVPQGPDGEAVSPTTLEGDVEKGLEMKKLVLSGFLASEEIYINQLEALLLVRNTAHKLTQPPCADLCSERTR</sequence>
<evidence type="ECO:0000313" key="3">
    <source>
        <dbReference type="Proteomes" id="UP001482620"/>
    </source>
</evidence>
<dbReference type="PANTHER" id="PTHR23182">
    <property type="entry name" value="BREAKPOINT CLUSTER REGION PROTEIN BCR"/>
    <property type="match status" value="1"/>
</dbReference>
<evidence type="ECO:0000256" key="1">
    <source>
        <dbReference type="SAM" id="MobiDB-lite"/>
    </source>
</evidence>
<protein>
    <submittedName>
        <fullName evidence="2">Uncharacterized protein</fullName>
    </submittedName>
</protein>
<keyword evidence="3" id="KW-1185">Reference proteome</keyword>
<organism evidence="2 3">
    <name type="scientific">Ilyodon furcidens</name>
    <name type="common">goldbreast splitfin</name>
    <dbReference type="NCBI Taxonomy" id="33524"/>
    <lineage>
        <taxon>Eukaryota</taxon>
        <taxon>Metazoa</taxon>
        <taxon>Chordata</taxon>
        <taxon>Craniata</taxon>
        <taxon>Vertebrata</taxon>
        <taxon>Euteleostomi</taxon>
        <taxon>Actinopterygii</taxon>
        <taxon>Neopterygii</taxon>
        <taxon>Teleostei</taxon>
        <taxon>Neoteleostei</taxon>
        <taxon>Acanthomorphata</taxon>
        <taxon>Ovalentaria</taxon>
        <taxon>Atherinomorphae</taxon>
        <taxon>Cyprinodontiformes</taxon>
        <taxon>Goodeidae</taxon>
        <taxon>Ilyodon</taxon>
    </lineage>
</organism>
<dbReference type="Proteomes" id="UP001482620">
    <property type="component" value="Unassembled WGS sequence"/>
</dbReference>
<comment type="caution">
    <text evidence="2">The sequence shown here is derived from an EMBL/GenBank/DDBJ whole genome shotgun (WGS) entry which is preliminary data.</text>
</comment>
<proteinExistence type="predicted"/>
<feature type="region of interest" description="Disordered" evidence="1">
    <location>
        <begin position="1"/>
        <end position="51"/>
    </location>
</feature>
<feature type="non-terminal residue" evidence="2">
    <location>
        <position position="1"/>
    </location>
</feature>
<dbReference type="InterPro" id="IPR037769">
    <property type="entry name" value="Abr/Bcr"/>
</dbReference>
<reference evidence="2 3" key="1">
    <citation type="submission" date="2021-06" db="EMBL/GenBank/DDBJ databases">
        <authorList>
            <person name="Palmer J.M."/>
        </authorList>
    </citation>
    <scope>NUCLEOTIDE SEQUENCE [LARGE SCALE GENOMIC DNA]</scope>
    <source>
        <strain evidence="3">if_2019</strain>
        <tissue evidence="2">Muscle</tissue>
    </source>
</reference>
<dbReference type="EMBL" id="JAHRIQ010048287">
    <property type="protein sequence ID" value="MEQ2237091.1"/>
    <property type="molecule type" value="Genomic_DNA"/>
</dbReference>
<accession>A0ABV0TWA2</accession>
<dbReference type="PANTHER" id="PTHR23182:SF5">
    <property type="entry name" value="ACTIVE BREAKPOINT CLUSTER REGION-RELATED PROTEIN"/>
    <property type="match status" value="1"/>
</dbReference>
<name>A0ABV0TWA2_9TELE</name>